<dbReference type="AlphaFoldDB" id="A0A8J7KKB6"/>
<feature type="transmembrane region" description="Helical" evidence="1">
    <location>
        <begin position="64"/>
        <end position="84"/>
    </location>
</feature>
<dbReference type="GO" id="GO:0016787">
    <property type="term" value="F:hydrolase activity"/>
    <property type="evidence" value="ECO:0007669"/>
    <property type="project" value="InterPro"/>
</dbReference>
<keyword evidence="1" id="KW-0472">Membrane</keyword>
<evidence type="ECO:0000256" key="1">
    <source>
        <dbReference type="SAM" id="Phobius"/>
    </source>
</evidence>
<dbReference type="InterPro" id="IPR051158">
    <property type="entry name" value="Metallophosphoesterase_sf"/>
</dbReference>
<reference evidence="3" key="1">
    <citation type="submission" date="2020-11" db="EMBL/GenBank/DDBJ databases">
        <title>Multidrug resistant novel bacterium Savagea serpentis sp. nov., isolated from the scats of a vine snake (Ahaetulla nasuta).</title>
        <authorList>
            <person name="Venkata Ramana V."/>
            <person name="Vikas Patil S."/>
            <person name="Yogita Lugani V."/>
        </authorList>
    </citation>
    <scope>NUCLEOTIDE SEQUENCE</scope>
    <source>
        <strain evidence="3">SN6</strain>
    </source>
</reference>
<feature type="transmembrane region" description="Helical" evidence="1">
    <location>
        <begin position="35"/>
        <end position="52"/>
    </location>
</feature>
<dbReference type="EMBL" id="JADKPV010000001">
    <property type="protein sequence ID" value="MBF4499774.1"/>
    <property type="molecule type" value="Genomic_DNA"/>
</dbReference>
<accession>A0A8J7KKB6</accession>
<dbReference type="SUPFAM" id="SSF56300">
    <property type="entry name" value="Metallo-dependent phosphatases"/>
    <property type="match status" value="1"/>
</dbReference>
<feature type="transmembrane region" description="Helical" evidence="1">
    <location>
        <begin position="90"/>
        <end position="108"/>
    </location>
</feature>
<dbReference type="PANTHER" id="PTHR31302">
    <property type="entry name" value="TRANSMEMBRANE PROTEIN WITH METALLOPHOSPHOESTERASE DOMAIN-RELATED"/>
    <property type="match status" value="1"/>
</dbReference>
<dbReference type="Gene3D" id="3.60.21.10">
    <property type="match status" value="1"/>
</dbReference>
<dbReference type="InterPro" id="IPR004843">
    <property type="entry name" value="Calcineurin-like_PHP"/>
</dbReference>
<comment type="caution">
    <text evidence="3">The sequence shown here is derived from an EMBL/GenBank/DDBJ whole genome shotgun (WGS) entry which is preliminary data.</text>
</comment>
<evidence type="ECO:0000259" key="2">
    <source>
        <dbReference type="Pfam" id="PF00149"/>
    </source>
</evidence>
<dbReference type="RefSeq" id="WP_194561259.1">
    <property type="nucleotide sequence ID" value="NZ_JADKPV010000001.1"/>
</dbReference>
<dbReference type="InterPro" id="IPR029052">
    <property type="entry name" value="Metallo-depent_PP-like"/>
</dbReference>
<proteinExistence type="predicted"/>
<dbReference type="PANTHER" id="PTHR31302:SF0">
    <property type="entry name" value="TRANSMEMBRANE PROTEIN WITH METALLOPHOSPHOESTERASE DOMAIN"/>
    <property type="match status" value="1"/>
</dbReference>
<keyword evidence="1" id="KW-0812">Transmembrane</keyword>
<protein>
    <submittedName>
        <fullName evidence="3">Metallophosphoesterase</fullName>
    </submittedName>
</protein>
<name>A0A8J7KKB6_9BACL</name>
<evidence type="ECO:0000313" key="3">
    <source>
        <dbReference type="EMBL" id="MBF4499774.1"/>
    </source>
</evidence>
<dbReference type="Proteomes" id="UP000622653">
    <property type="component" value="Unassembled WGS sequence"/>
</dbReference>
<keyword evidence="4" id="KW-1185">Reference proteome</keyword>
<dbReference type="CDD" id="cd07385">
    <property type="entry name" value="MPP_YkuE_C"/>
    <property type="match status" value="1"/>
</dbReference>
<sequence>MMYVVLTLILALYGSMHGFVAWTLAKQFPRFALPIYGIIFVFTVMSIAVVAVRTKSIGSFFGQLGSYWMALGLLAFVIYALFHFLPFPSFWWSTTCIVLLFAGGIWQAERLQKTSYKVETIPVEQPVRIALLSDIHLGYVNGVRKLERIVQRVNEEQPDVVLLAGDLFDSNFEAIRHPERIQELLSTFQSTYGTFLAWGNHDAGDNFDKMRALVLQTNIHLLEDEVVDVGPFVVGGRKDVRPIGDQGGVRHSIAQALDAIDSSKPVFMLDHQPSTVLDYDDRIDLIVSGHTHRGQVWPFYLITQKIFPIDYGMLQKENSSVAIVSSGAGFWGPPIRIGTKSEYVIIELQPSILK</sequence>
<evidence type="ECO:0000313" key="4">
    <source>
        <dbReference type="Proteomes" id="UP000622653"/>
    </source>
</evidence>
<keyword evidence="1" id="KW-1133">Transmembrane helix</keyword>
<organism evidence="3 4">
    <name type="scientific">Savagea serpentis</name>
    <dbReference type="NCBI Taxonomy" id="2785297"/>
    <lineage>
        <taxon>Bacteria</taxon>
        <taxon>Bacillati</taxon>
        <taxon>Bacillota</taxon>
        <taxon>Bacilli</taxon>
        <taxon>Bacillales</taxon>
        <taxon>Caryophanaceae</taxon>
        <taxon>Savagea</taxon>
    </lineage>
</organism>
<feature type="domain" description="Calcineurin-like phosphoesterase" evidence="2">
    <location>
        <begin position="128"/>
        <end position="293"/>
    </location>
</feature>
<gene>
    <name evidence="3" type="ORF">IRY55_00260</name>
</gene>
<dbReference type="Pfam" id="PF00149">
    <property type="entry name" value="Metallophos"/>
    <property type="match status" value="1"/>
</dbReference>